<feature type="domain" description="CobW C-terminal" evidence="1">
    <location>
        <begin position="246"/>
        <end position="336"/>
    </location>
</feature>
<dbReference type="Pfam" id="PF02492">
    <property type="entry name" value="cobW"/>
    <property type="match status" value="1"/>
</dbReference>
<dbReference type="InterPro" id="IPR027417">
    <property type="entry name" value="P-loop_NTPase"/>
</dbReference>
<keyword evidence="3" id="KW-1185">Reference proteome</keyword>
<proteinExistence type="predicted"/>
<dbReference type="PANTHER" id="PTHR43603">
    <property type="entry name" value="COBW DOMAIN-CONTAINING PROTEIN DDB_G0274527"/>
    <property type="match status" value="1"/>
</dbReference>
<dbReference type="Proteomes" id="UP000638648">
    <property type="component" value="Unassembled WGS sequence"/>
</dbReference>
<comment type="caution">
    <text evidence="2">The sequence shown here is derived from an EMBL/GenBank/DDBJ whole genome shotgun (WGS) entry which is preliminary data.</text>
</comment>
<reference evidence="2" key="1">
    <citation type="submission" date="2020-10" db="EMBL/GenBank/DDBJ databases">
        <title>Sequencing the genomes of 1000 actinobacteria strains.</title>
        <authorList>
            <person name="Klenk H.-P."/>
        </authorList>
    </citation>
    <scope>NUCLEOTIDE SEQUENCE</scope>
    <source>
        <strain evidence="2">DSM 45354</strain>
    </source>
</reference>
<evidence type="ECO:0000313" key="2">
    <source>
        <dbReference type="EMBL" id="MBE1609690.1"/>
    </source>
</evidence>
<dbReference type="EMBL" id="JADBEM010000001">
    <property type="protein sequence ID" value="MBE1609690.1"/>
    <property type="molecule type" value="Genomic_DNA"/>
</dbReference>
<evidence type="ECO:0000313" key="3">
    <source>
        <dbReference type="Proteomes" id="UP000638648"/>
    </source>
</evidence>
<dbReference type="Gene3D" id="3.40.50.300">
    <property type="entry name" value="P-loop containing nucleotide triphosphate hydrolases"/>
    <property type="match status" value="1"/>
</dbReference>
<dbReference type="RefSeq" id="WP_192753226.1">
    <property type="nucleotide sequence ID" value="NZ_BAABJL010000163.1"/>
</dbReference>
<organism evidence="2 3">
    <name type="scientific">Actinopolymorpha pittospori</name>
    <dbReference type="NCBI Taxonomy" id="648752"/>
    <lineage>
        <taxon>Bacteria</taxon>
        <taxon>Bacillati</taxon>
        <taxon>Actinomycetota</taxon>
        <taxon>Actinomycetes</taxon>
        <taxon>Propionibacteriales</taxon>
        <taxon>Actinopolymorphaceae</taxon>
        <taxon>Actinopolymorpha</taxon>
    </lineage>
</organism>
<dbReference type="SMART" id="SM00833">
    <property type="entry name" value="CobW_C"/>
    <property type="match status" value="1"/>
</dbReference>
<gene>
    <name evidence="2" type="ORF">HEB94_006538</name>
</gene>
<dbReference type="Pfam" id="PF07683">
    <property type="entry name" value="CobW_C"/>
    <property type="match status" value="1"/>
</dbReference>
<dbReference type="InterPro" id="IPR051927">
    <property type="entry name" value="Zn_Chap_cDPG_Synth"/>
</dbReference>
<dbReference type="InterPro" id="IPR003495">
    <property type="entry name" value="CobW/HypB/UreG_nucleotide-bd"/>
</dbReference>
<sequence length="367" mass="39637">MPGPLPVNVVASMDGVLRQTAASAVLCDLPHAVVVQHDLYRGDDDDLLLRRVVHDLGGVVEDTGVALDHACLSCALREDMVPTAARLARSGRWERVVLALPVTAEPGLVRDALQGAVVGGRPVADVARFAGVLTVVDLSTLVDDLFGDDLLVERDLAMTDDDRRAVGEALAHQVECADIVATRGECAPDARALSVLRHLAGASATFADLHELDLAKALDQADGGRGPRRGDYRTAALPQPVDADGVWTLELTSWRPVHPARLHDRIVDLAGGRQRSRGWFWLPTRPHAVCGWDNAGGQLSIGTVGRWSAGDRQTRIVVTGIDYVQDRLRDAFDAVLMTDSELARGLDHWERHDDGFSPWLGDIDRAA</sequence>
<protein>
    <submittedName>
        <fullName evidence="2">G3E family GTPase</fullName>
    </submittedName>
</protein>
<name>A0A927REZ6_9ACTN</name>
<evidence type="ECO:0000259" key="1">
    <source>
        <dbReference type="SMART" id="SM00833"/>
    </source>
</evidence>
<dbReference type="PANTHER" id="PTHR43603:SF1">
    <property type="entry name" value="ZINC-REGULATED GTPASE METALLOPROTEIN ACTIVATOR 1"/>
    <property type="match status" value="1"/>
</dbReference>
<accession>A0A927REZ6</accession>
<dbReference type="AlphaFoldDB" id="A0A927REZ6"/>
<dbReference type="SUPFAM" id="SSF90002">
    <property type="entry name" value="Hypothetical protein YjiA, C-terminal domain"/>
    <property type="match status" value="1"/>
</dbReference>
<dbReference type="InterPro" id="IPR011629">
    <property type="entry name" value="CobW-like_C"/>
</dbReference>